<feature type="compositionally biased region" description="Polar residues" evidence="1">
    <location>
        <begin position="12"/>
        <end position="30"/>
    </location>
</feature>
<dbReference type="Proteomes" id="UP001283361">
    <property type="component" value="Unassembled WGS sequence"/>
</dbReference>
<feature type="region of interest" description="Disordered" evidence="1">
    <location>
        <begin position="1"/>
        <end position="30"/>
    </location>
</feature>
<comment type="caution">
    <text evidence="2">The sequence shown here is derived from an EMBL/GenBank/DDBJ whole genome shotgun (WGS) entry which is preliminary data.</text>
</comment>
<organism evidence="2 3">
    <name type="scientific">Elysia crispata</name>
    <name type="common">lettuce slug</name>
    <dbReference type="NCBI Taxonomy" id="231223"/>
    <lineage>
        <taxon>Eukaryota</taxon>
        <taxon>Metazoa</taxon>
        <taxon>Spiralia</taxon>
        <taxon>Lophotrochozoa</taxon>
        <taxon>Mollusca</taxon>
        <taxon>Gastropoda</taxon>
        <taxon>Heterobranchia</taxon>
        <taxon>Euthyneura</taxon>
        <taxon>Panpulmonata</taxon>
        <taxon>Sacoglossa</taxon>
        <taxon>Placobranchoidea</taxon>
        <taxon>Plakobranchidae</taxon>
        <taxon>Elysia</taxon>
    </lineage>
</organism>
<dbReference type="AlphaFoldDB" id="A0AAE1ATW2"/>
<keyword evidence="3" id="KW-1185">Reference proteome</keyword>
<reference evidence="2" key="1">
    <citation type="journal article" date="2023" name="G3 (Bethesda)">
        <title>A reference genome for the long-term kleptoplast-retaining sea slug Elysia crispata morphotype clarki.</title>
        <authorList>
            <person name="Eastman K.E."/>
            <person name="Pendleton A.L."/>
            <person name="Shaikh M.A."/>
            <person name="Suttiyut T."/>
            <person name="Ogas R."/>
            <person name="Tomko P."/>
            <person name="Gavelis G."/>
            <person name="Widhalm J.R."/>
            <person name="Wisecaver J.H."/>
        </authorList>
    </citation>
    <scope>NUCLEOTIDE SEQUENCE</scope>
    <source>
        <strain evidence="2">ECLA1</strain>
    </source>
</reference>
<sequence>MTARGQRLPITRGSQTLQSKEETFSSLIRSSPKSVGVAYPETAVRITGPRKCVSGPDAGACKSGRIDTNDGRAGEMFMSGGGLSGSGLGRRDGRTGVGTARLLYRAHSLGYNAGDKHIETGSETDEQRAMNRETNIIITDERQKDGSNVFKEFLVSSAHEHEALTCKSSKKLAARMNDSHSKQVSSVSPSSSALGVSRLARDSETAKKSPDEALQVEFPTRSLCMLLLLAKRLWTEDQSANYDALIVLTNYRYGRIRRIPTHESVKAIFELHGKEILELDVRTVIKAFSACSPLSIPLELHVQGAFIQEYS</sequence>
<evidence type="ECO:0000313" key="3">
    <source>
        <dbReference type="Proteomes" id="UP001283361"/>
    </source>
</evidence>
<accession>A0AAE1ATW2</accession>
<protein>
    <submittedName>
        <fullName evidence="2">Uncharacterized protein</fullName>
    </submittedName>
</protein>
<dbReference type="EMBL" id="JAWDGP010001262">
    <property type="protein sequence ID" value="KAK3793286.1"/>
    <property type="molecule type" value="Genomic_DNA"/>
</dbReference>
<name>A0AAE1ATW2_9GAST</name>
<gene>
    <name evidence="2" type="ORF">RRG08_042229</name>
</gene>
<evidence type="ECO:0000256" key="1">
    <source>
        <dbReference type="SAM" id="MobiDB-lite"/>
    </source>
</evidence>
<evidence type="ECO:0000313" key="2">
    <source>
        <dbReference type="EMBL" id="KAK3793286.1"/>
    </source>
</evidence>
<proteinExistence type="predicted"/>